<dbReference type="InterPro" id="IPR002301">
    <property type="entry name" value="Ile-tRNA-ligase"/>
</dbReference>
<dbReference type="RefSeq" id="WP_285065392.1">
    <property type="nucleotide sequence ID" value="NZ_JASOOE010000003.1"/>
</dbReference>
<dbReference type="Gene3D" id="3.40.50.620">
    <property type="entry name" value="HUPs"/>
    <property type="match status" value="2"/>
</dbReference>
<dbReference type="SUPFAM" id="SSF50677">
    <property type="entry name" value="ValRS/IleRS/LeuRS editing domain"/>
    <property type="match status" value="1"/>
</dbReference>
<feature type="binding site" evidence="11">
    <location>
        <position position="598"/>
    </location>
    <ligand>
        <name>ATP</name>
        <dbReference type="ChEBI" id="CHEBI:30616"/>
    </ligand>
</feature>
<evidence type="ECO:0000256" key="11">
    <source>
        <dbReference type="HAMAP-Rule" id="MF_02002"/>
    </source>
</evidence>
<keyword evidence="5 11" id="KW-0862">Zinc</keyword>
<dbReference type="GO" id="GO:0000049">
    <property type="term" value="F:tRNA binding"/>
    <property type="evidence" value="ECO:0007669"/>
    <property type="project" value="InterPro"/>
</dbReference>
<dbReference type="InterPro" id="IPR002300">
    <property type="entry name" value="aa-tRNA-synth_Ia"/>
</dbReference>
<name>A0AAJ1V2U9_9LACT</name>
<comment type="subunit">
    <text evidence="11">Monomer.</text>
</comment>
<evidence type="ECO:0000256" key="3">
    <source>
        <dbReference type="ARBA" id="ARBA00022598"/>
    </source>
</evidence>
<feature type="binding site" evidence="11">
    <location>
        <position position="910"/>
    </location>
    <ligand>
        <name>Zn(2+)</name>
        <dbReference type="ChEBI" id="CHEBI:29105"/>
    </ligand>
</feature>
<comment type="function">
    <text evidence="9 11">Catalyzes the attachment of isoleucine to tRNA(Ile). As IleRS can inadvertently accommodate and process structurally similar amino acids such as valine, to avoid such errors it has two additional distinct tRNA(Ile)-dependent editing activities. One activity is designated as 'pretransfer' editing and involves the hydrolysis of activated Val-AMP. The other activity is designated 'posttransfer' editing and involves deacylation of mischarged Val-tRNA(Ile).</text>
</comment>
<dbReference type="GO" id="GO:0006428">
    <property type="term" value="P:isoleucyl-tRNA aminoacylation"/>
    <property type="evidence" value="ECO:0007669"/>
    <property type="project" value="UniProtKB-UniRule"/>
</dbReference>
<dbReference type="InterPro" id="IPR050081">
    <property type="entry name" value="Ile-tRNA_ligase"/>
</dbReference>
<dbReference type="FunFam" id="3.90.740.10:FF:000006">
    <property type="entry name" value="Isoleucine--tRNA ligase"/>
    <property type="match status" value="1"/>
</dbReference>
<dbReference type="InterPro" id="IPR009008">
    <property type="entry name" value="Val/Leu/Ile-tRNA-synth_edit"/>
</dbReference>
<feature type="binding site" evidence="11">
    <location>
        <position position="554"/>
    </location>
    <ligand>
        <name>L-isoleucyl-5'-AMP</name>
        <dbReference type="ChEBI" id="CHEBI:178002"/>
    </ligand>
</feature>
<dbReference type="SUPFAM" id="SSF47323">
    <property type="entry name" value="Anticodon-binding domain of a subclass of class I aminoacyl-tRNA synthetases"/>
    <property type="match status" value="1"/>
</dbReference>
<feature type="binding site" evidence="11">
    <location>
        <position position="890"/>
    </location>
    <ligand>
        <name>Zn(2+)</name>
        <dbReference type="ChEBI" id="CHEBI:29105"/>
    </ligand>
</feature>
<dbReference type="GO" id="GO:0004822">
    <property type="term" value="F:isoleucine-tRNA ligase activity"/>
    <property type="evidence" value="ECO:0007669"/>
    <property type="project" value="UniProtKB-UniRule"/>
</dbReference>
<dbReference type="GO" id="GO:0002161">
    <property type="term" value="F:aminoacyl-tRNA deacylase activity"/>
    <property type="evidence" value="ECO:0007669"/>
    <property type="project" value="InterPro"/>
</dbReference>
<protein>
    <recommendedName>
        <fullName evidence="11">Isoleucine--tRNA ligase</fullName>
        <ecNumber evidence="11">6.1.1.5</ecNumber>
    </recommendedName>
    <alternativeName>
        <fullName evidence="11">Isoleucyl-tRNA synthetase</fullName>
        <shortName evidence="11">IleRS</shortName>
    </alternativeName>
</protein>
<evidence type="ECO:0000256" key="8">
    <source>
        <dbReference type="ARBA" id="ARBA00023146"/>
    </source>
</evidence>
<dbReference type="FunFam" id="3.40.50.620:FF:000152">
    <property type="entry name" value="Isoleucine--tRNA ligase"/>
    <property type="match status" value="1"/>
</dbReference>
<feature type="domain" description="Methionyl/Valyl/Leucyl/Isoleucyl-tRNA synthetase anticodon-binding" evidence="13">
    <location>
        <begin position="678"/>
        <end position="811"/>
    </location>
</feature>
<comment type="cofactor">
    <cofactor evidence="11">
        <name>Zn(2+)</name>
        <dbReference type="ChEBI" id="CHEBI:29105"/>
    </cofactor>
    <text evidence="11">Binds 1 zinc ion per subunit.</text>
</comment>
<keyword evidence="8 11" id="KW-0030">Aminoacyl-tRNA synthetase</keyword>
<dbReference type="EMBL" id="JASOOE010000003">
    <property type="protein sequence ID" value="MDK7186756.1"/>
    <property type="molecule type" value="Genomic_DNA"/>
</dbReference>
<dbReference type="GO" id="GO:0008270">
    <property type="term" value="F:zinc ion binding"/>
    <property type="evidence" value="ECO:0007669"/>
    <property type="project" value="UniProtKB-UniRule"/>
</dbReference>
<dbReference type="PANTHER" id="PTHR42765">
    <property type="entry name" value="SOLEUCYL-TRNA SYNTHETASE"/>
    <property type="match status" value="1"/>
</dbReference>
<gene>
    <name evidence="11 14" type="primary">ileS</name>
    <name evidence="14" type="ORF">QP433_02055</name>
</gene>
<proteinExistence type="inferred from homology"/>
<evidence type="ECO:0000313" key="15">
    <source>
        <dbReference type="Proteomes" id="UP001229251"/>
    </source>
</evidence>
<keyword evidence="2 11" id="KW-0963">Cytoplasm</keyword>
<feature type="domain" description="Aminoacyl-tRNA synthetase class Ia" evidence="12">
    <location>
        <begin position="29"/>
        <end position="634"/>
    </location>
</feature>
<feature type="binding site" evidence="11">
    <location>
        <position position="913"/>
    </location>
    <ligand>
        <name>Zn(2+)</name>
        <dbReference type="ChEBI" id="CHEBI:29105"/>
    </ligand>
</feature>
<dbReference type="GO" id="GO:0005524">
    <property type="term" value="F:ATP binding"/>
    <property type="evidence" value="ECO:0007669"/>
    <property type="project" value="UniProtKB-UniRule"/>
</dbReference>
<dbReference type="CDD" id="cd07960">
    <property type="entry name" value="Anticodon_Ia_Ile_BEm"/>
    <property type="match status" value="1"/>
</dbReference>
<accession>A0AAJ1V2U9</accession>
<evidence type="ECO:0000256" key="7">
    <source>
        <dbReference type="ARBA" id="ARBA00022917"/>
    </source>
</evidence>
<keyword evidence="4 11" id="KW-0547">Nucleotide-binding</keyword>
<feature type="short sequence motif" description="'HIGH' region" evidence="11">
    <location>
        <begin position="57"/>
        <end position="67"/>
    </location>
</feature>
<dbReference type="Gene3D" id="3.90.740.10">
    <property type="entry name" value="Valyl/Leucyl/Isoleucyl-tRNA synthetase, editing domain"/>
    <property type="match status" value="1"/>
</dbReference>
<dbReference type="Gene3D" id="1.10.10.830">
    <property type="entry name" value="Ile-tRNA synthetase CP2 domain-like"/>
    <property type="match status" value="1"/>
</dbReference>
<comment type="domain">
    <text evidence="11">IleRS has two distinct active sites: one for aminoacylation and one for editing. The misactivated valine is translocated from the active site to the editing site, which sterically excludes the correctly activated isoleucine. The single editing site contains two valyl binding pockets, one specific for each substrate (Val-AMP or Val-tRNA(Ile)).</text>
</comment>
<dbReference type="AlphaFoldDB" id="A0AAJ1V2U9"/>
<dbReference type="EC" id="6.1.1.5" evidence="11"/>
<comment type="subcellular location">
    <subcellularLocation>
        <location evidence="11">Cytoplasm</location>
    </subcellularLocation>
</comment>
<dbReference type="PRINTS" id="PR00984">
    <property type="entry name" value="TRNASYNTHILE"/>
</dbReference>
<comment type="catalytic activity">
    <reaction evidence="10 11">
        <text>tRNA(Ile) + L-isoleucine + ATP = L-isoleucyl-tRNA(Ile) + AMP + diphosphate</text>
        <dbReference type="Rhea" id="RHEA:11060"/>
        <dbReference type="Rhea" id="RHEA-COMP:9666"/>
        <dbReference type="Rhea" id="RHEA-COMP:9695"/>
        <dbReference type="ChEBI" id="CHEBI:30616"/>
        <dbReference type="ChEBI" id="CHEBI:33019"/>
        <dbReference type="ChEBI" id="CHEBI:58045"/>
        <dbReference type="ChEBI" id="CHEBI:78442"/>
        <dbReference type="ChEBI" id="CHEBI:78528"/>
        <dbReference type="ChEBI" id="CHEBI:456215"/>
        <dbReference type="EC" id="6.1.1.5"/>
    </reaction>
</comment>
<dbReference type="HAMAP" id="MF_02002">
    <property type="entry name" value="Ile_tRNA_synth_type1"/>
    <property type="match status" value="1"/>
</dbReference>
<dbReference type="PANTHER" id="PTHR42765:SF1">
    <property type="entry name" value="ISOLEUCINE--TRNA LIGASE, MITOCHONDRIAL"/>
    <property type="match status" value="1"/>
</dbReference>
<dbReference type="InterPro" id="IPR009080">
    <property type="entry name" value="tRNAsynth_Ia_anticodon-bd"/>
</dbReference>
<evidence type="ECO:0000256" key="9">
    <source>
        <dbReference type="ARBA" id="ARBA00025217"/>
    </source>
</evidence>
<dbReference type="InterPro" id="IPR023585">
    <property type="entry name" value="Ile-tRNA-ligase_type1"/>
</dbReference>
<evidence type="ECO:0000256" key="1">
    <source>
        <dbReference type="ARBA" id="ARBA00006887"/>
    </source>
</evidence>
<evidence type="ECO:0000256" key="6">
    <source>
        <dbReference type="ARBA" id="ARBA00022840"/>
    </source>
</evidence>
<comment type="caution">
    <text evidence="14">The sequence shown here is derived from an EMBL/GenBank/DDBJ whole genome shotgun (WGS) entry which is preliminary data.</text>
</comment>
<dbReference type="InterPro" id="IPR014729">
    <property type="entry name" value="Rossmann-like_a/b/a_fold"/>
</dbReference>
<dbReference type="Proteomes" id="UP001229251">
    <property type="component" value="Unassembled WGS sequence"/>
</dbReference>
<keyword evidence="6 11" id="KW-0067">ATP-binding</keyword>
<feature type="binding site" evidence="11">
    <location>
        <position position="893"/>
    </location>
    <ligand>
        <name>Zn(2+)</name>
        <dbReference type="ChEBI" id="CHEBI:29105"/>
    </ligand>
</feature>
<keyword evidence="3 11" id="KW-0436">Ligase</keyword>
<dbReference type="InterPro" id="IPR033708">
    <property type="entry name" value="Anticodon_Ile_BEm"/>
</dbReference>
<dbReference type="InterPro" id="IPR013155">
    <property type="entry name" value="M/V/L/I-tRNA-synth_anticd-bd"/>
</dbReference>
<dbReference type="InterPro" id="IPR001412">
    <property type="entry name" value="aa-tRNA-synth_I_CS"/>
</dbReference>
<keyword evidence="11" id="KW-0479">Metal-binding</keyword>
<dbReference type="NCBIfam" id="TIGR00392">
    <property type="entry name" value="ileS"/>
    <property type="match status" value="1"/>
</dbReference>
<dbReference type="Gene3D" id="1.10.730.20">
    <property type="match status" value="1"/>
</dbReference>
<dbReference type="CDD" id="cd00818">
    <property type="entry name" value="IleRS_core"/>
    <property type="match status" value="1"/>
</dbReference>
<evidence type="ECO:0000256" key="4">
    <source>
        <dbReference type="ARBA" id="ARBA00022741"/>
    </source>
</evidence>
<dbReference type="PROSITE" id="PS00178">
    <property type="entry name" value="AA_TRNA_LIGASE_I"/>
    <property type="match status" value="1"/>
</dbReference>
<evidence type="ECO:0000256" key="5">
    <source>
        <dbReference type="ARBA" id="ARBA00022833"/>
    </source>
</evidence>
<evidence type="ECO:0000259" key="13">
    <source>
        <dbReference type="Pfam" id="PF08264"/>
    </source>
</evidence>
<keyword evidence="7 11" id="KW-0648">Protein biosynthesis</keyword>
<evidence type="ECO:0000256" key="2">
    <source>
        <dbReference type="ARBA" id="ARBA00022490"/>
    </source>
</evidence>
<evidence type="ECO:0000259" key="12">
    <source>
        <dbReference type="Pfam" id="PF00133"/>
    </source>
</evidence>
<feature type="short sequence motif" description="'KMSKS' region" evidence="11">
    <location>
        <begin position="595"/>
        <end position="599"/>
    </location>
</feature>
<organism evidence="14 15">
    <name type="scientific">Facklamia hominis</name>
    <dbReference type="NCBI Taxonomy" id="178214"/>
    <lineage>
        <taxon>Bacteria</taxon>
        <taxon>Bacillati</taxon>
        <taxon>Bacillota</taxon>
        <taxon>Bacilli</taxon>
        <taxon>Lactobacillales</taxon>
        <taxon>Aerococcaceae</taxon>
        <taxon>Facklamia</taxon>
    </lineage>
</organism>
<comment type="similarity">
    <text evidence="1 11">Belongs to the class-I aminoacyl-tRNA synthetase family. IleS type 1 subfamily.</text>
</comment>
<dbReference type="Pfam" id="PF00133">
    <property type="entry name" value="tRNA-synt_1"/>
    <property type="match status" value="1"/>
</dbReference>
<sequence length="927" mass="106313">MKLKETLNLGQTDFAMRANLPNKEKELQVEWEEADLYQRIQEKNISREPWVLHDGPPYANGKIHMGHALNKITKDFIVRYKSMSGYRSPYVPGWDTHGLPIETALQKNKGINRKEYSITDFRDLCKEYALEQVKGQMKTFKRLGVSGDWDHPYLTLAPEYEAQQIRVFAKMAEKGYIYKGAKPVFWSWSSESSLAEAEVEYQDVTSPSIYVAFKVRKGNGVVDEQAEFVIWTTTPWTLPANMAIAALKAATYVQVKVDERHFIVAQELLESIAKEIGWQDYSIEKTYKGEQFEGVEAQHPFYDRPSKLVFGDHVTLDSGTGLVHTAPGHGEDDYWVGLEYGLDVLSPVDSKGHFTNEAPGFEGLFYLKGQKKVLEIIEENGSLLHYSEFVHSYPHDWRTKKPVIYRATPQWFASIDKFRDELLDNVEHKVKWHHPSGKRRIYNMIRDRGDWVISRQRAWGVPLPIFYTEDGTAILDANVMNHVADLIENEGSNVWFERSATDLLPDGYSHPGSPNGEFTKETDIMDVWFDSGTSYAGVLQTRKDLVFPANMYLEGSDQYRGWFNSSFTTSVAAFACPPYKEVLSQGFVNDGKGQKMSKSLGNVIDPESVMDELGADIIRLWVATVDYESDVRVSNEILKQVSESYRKIRNTIRFMLGLVNDFDPNKDAVSKDKLSALDAYMFANFQTFKDDLLTDYEEYHYSSLYKRVMNFVSTDLSAFYLNVAKDIVYIDSQNSFNRRSMQTVIYQVLKELLILLTPILVHTCEEAWKSLPGVEGFVQLQDMPEVEELENSKSLINNWEIFFKIQSGVNKGLEEAKNKDQDPIKKSFEAAVEVYLDQEQTQKLTQLTDNLDQLLVISHLDLKDLDQTPDNALRFENFAVLVKRADGDICQRCRAVRPEVGSIQQAPDLCQRCYDIVSESYPEYFDK</sequence>
<dbReference type="SUPFAM" id="SSF52374">
    <property type="entry name" value="Nucleotidylyl transferase"/>
    <property type="match status" value="1"/>
</dbReference>
<reference evidence="14" key="1">
    <citation type="submission" date="2023-05" db="EMBL/GenBank/DDBJ databases">
        <title>Cataloging the Phylogenetic Diversity of Human Bladder Bacteria.</title>
        <authorList>
            <person name="Du J."/>
        </authorList>
    </citation>
    <scope>NUCLEOTIDE SEQUENCE</scope>
    <source>
        <strain evidence="14">UMB1231</strain>
    </source>
</reference>
<dbReference type="FunFam" id="1.10.10.830:FF:000001">
    <property type="entry name" value="Isoleucine--tRNA ligase"/>
    <property type="match status" value="1"/>
</dbReference>
<dbReference type="Pfam" id="PF08264">
    <property type="entry name" value="Anticodon_1"/>
    <property type="match status" value="1"/>
</dbReference>
<evidence type="ECO:0000256" key="10">
    <source>
        <dbReference type="ARBA" id="ARBA00048359"/>
    </source>
</evidence>
<evidence type="ECO:0000313" key="14">
    <source>
        <dbReference type="EMBL" id="MDK7186756.1"/>
    </source>
</evidence>
<dbReference type="GO" id="GO:0005829">
    <property type="term" value="C:cytosol"/>
    <property type="evidence" value="ECO:0007669"/>
    <property type="project" value="TreeGrafter"/>
</dbReference>